<evidence type="ECO:0000313" key="10">
    <source>
        <dbReference type="Proteomes" id="UP000003635"/>
    </source>
</evidence>
<dbReference type="Pfam" id="PF01547">
    <property type="entry name" value="SBP_bac_1"/>
    <property type="match status" value="1"/>
</dbReference>
<dbReference type="AlphaFoldDB" id="Q2CF16"/>
<keyword evidence="7" id="KW-0449">Lipoprotein</keyword>
<dbReference type="InterPro" id="IPR006059">
    <property type="entry name" value="SBP"/>
</dbReference>
<evidence type="ECO:0000313" key="9">
    <source>
        <dbReference type="EMBL" id="EAR51311.1"/>
    </source>
</evidence>
<gene>
    <name evidence="9" type="ORF">OG2516_17820</name>
</gene>
<reference evidence="9 10" key="1">
    <citation type="journal article" date="2010" name="J. Bacteriol.">
        <title>Genome sequences of Oceanicola granulosus HTCC2516(T) and Oceanicola batsensis HTCC2597(TDelta).</title>
        <authorList>
            <person name="Thrash J.C."/>
            <person name="Cho J.C."/>
            <person name="Vergin K.L."/>
            <person name="Giovannoni S.J."/>
        </authorList>
    </citation>
    <scope>NUCLEOTIDE SEQUENCE [LARGE SCALE GENOMIC DNA]</scope>
    <source>
        <strain evidence="10">ATCC BAA-861 / DSM 15982 / KCTC 12143 / HTCC2516</strain>
    </source>
</reference>
<evidence type="ECO:0000256" key="3">
    <source>
        <dbReference type="ARBA" id="ARBA00022475"/>
    </source>
</evidence>
<dbReference type="STRING" id="314256.OG2516_17820"/>
<evidence type="ECO:0000256" key="4">
    <source>
        <dbReference type="ARBA" id="ARBA00022729"/>
    </source>
</evidence>
<comment type="similarity">
    <text evidence="2">Belongs to the bacterial solute-binding protein 1 family.</text>
</comment>
<name>Q2CF16_OCEGH</name>
<protein>
    <submittedName>
        <fullName evidence="9">Uncharacterized protein</fullName>
    </submittedName>
</protein>
<feature type="signal peptide" evidence="8">
    <location>
        <begin position="1"/>
        <end position="38"/>
    </location>
</feature>
<dbReference type="RefSeq" id="WP_007256841.1">
    <property type="nucleotide sequence ID" value="NZ_CH724109.1"/>
</dbReference>
<dbReference type="PANTHER" id="PTHR43649">
    <property type="entry name" value="ARABINOSE-BINDING PROTEIN-RELATED"/>
    <property type="match status" value="1"/>
</dbReference>
<dbReference type="EMBL" id="AAOT01000014">
    <property type="protein sequence ID" value="EAR51311.1"/>
    <property type="molecule type" value="Genomic_DNA"/>
</dbReference>
<proteinExistence type="inferred from homology"/>
<dbReference type="InterPro" id="IPR050490">
    <property type="entry name" value="Bact_solute-bd_prot1"/>
</dbReference>
<comment type="caution">
    <text evidence="9">The sequence shown here is derived from an EMBL/GenBank/DDBJ whole genome shotgun (WGS) entry which is preliminary data.</text>
</comment>
<keyword evidence="3" id="KW-1003">Cell membrane</keyword>
<organism evidence="9 10">
    <name type="scientific">Oceanicola granulosus (strain ATCC BAA-861 / DSM 15982 / KCTC 12143 / HTCC2516)</name>
    <dbReference type="NCBI Taxonomy" id="314256"/>
    <lineage>
        <taxon>Bacteria</taxon>
        <taxon>Pseudomonadati</taxon>
        <taxon>Pseudomonadota</taxon>
        <taxon>Alphaproteobacteria</taxon>
        <taxon>Rhodobacterales</taxon>
        <taxon>Roseobacteraceae</taxon>
        <taxon>Oceanicola</taxon>
    </lineage>
</organism>
<keyword evidence="6" id="KW-0564">Palmitate</keyword>
<dbReference type="PANTHER" id="PTHR43649:SF33">
    <property type="entry name" value="POLYGALACTURONAN_RHAMNOGALACTURONAN-BINDING PROTEIN YTCQ"/>
    <property type="match status" value="1"/>
</dbReference>
<dbReference type="Proteomes" id="UP000003635">
    <property type="component" value="Unassembled WGS sequence"/>
</dbReference>
<evidence type="ECO:0000256" key="5">
    <source>
        <dbReference type="ARBA" id="ARBA00023136"/>
    </source>
</evidence>
<evidence type="ECO:0000256" key="1">
    <source>
        <dbReference type="ARBA" id="ARBA00004418"/>
    </source>
</evidence>
<dbReference type="eggNOG" id="COG1653">
    <property type="taxonomic scope" value="Bacteria"/>
</dbReference>
<keyword evidence="5" id="KW-0472">Membrane</keyword>
<evidence type="ECO:0000256" key="6">
    <source>
        <dbReference type="ARBA" id="ARBA00023139"/>
    </source>
</evidence>
<keyword evidence="10" id="KW-1185">Reference proteome</keyword>
<dbReference type="Gene3D" id="3.40.190.10">
    <property type="entry name" value="Periplasmic binding protein-like II"/>
    <property type="match status" value="1"/>
</dbReference>
<feature type="chain" id="PRO_5004206909" evidence="8">
    <location>
        <begin position="39"/>
        <end position="445"/>
    </location>
</feature>
<comment type="subcellular location">
    <subcellularLocation>
        <location evidence="1">Periplasm</location>
    </subcellularLocation>
</comment>
<dbReference type="HOGENOM" id="CLU_615130_0_0_5"/>
<sequence length="445" mass="49561">MSTMVRITNGWRGRCARAGAALAVSAVAMGAAAPQAFAQEIEFWTQSYGDLIAWQRTMDELTSEFEEQSGIEVNHELVNWSVAFNRWLTVAQGGAAPDCADMFWLHSFSAIGGDEYGPLPINEYRDRWPDLEAQFYEGSLQDVNWNGDFYGIPWRGDVRPLIYRTDYAAEAGLEGAPDTWDELVEHAKAMTVRDDNGNVTRWGFALGPDNVSQAYVPYYWQAGGLFMTEDGRTATIDNEATRTALTFIRDLVWEHEVLNPDFMERGHDPEADFQSGIVAMIGSAPGPTAPTLASDFPELDGKWALAIPAEGPAGRDAYAGSGYFGVLRGSDNVEECVQWLQFLSTPDSMQRLSEASGNVSPMRDVMASDFWSDTEWKKTITETLEHAHTSQHPSPVWNALVSPEPGAVIYDMMYEAVIQQQDLDEVIARAQERMQSEMDRAFVEE</sequence>
<evidence type="ECO:0000256" key="8">
    <source>
        <dbReference type="SAM" id="SignalP"/>
    </source>
</evidence>
<keyword evidence="4 8" id="KW-0732">Signal</keyword>
<evidence type="ECO:0000256" key="2">
    <source>
        <dbReference type="ARBA" id="ARBA00008520"/>
    </source>
</evidence>
<accession>Q2CF16</accession>
<evidence type="ECO:0000256" key="7">
    <source>
        <dbReference type="ARBA" id="ARBA00023288"/>
    </source>
</evidence>
<dbReference type="GO" id="GO:0042597">
    <property type="term" value="C:periplasmic space"/>
    <property type="evidence" value="ECO:0007669"/>
    <property type="project" value="UniProtKB-SubCell"/>
</dbReference>
<dbReference type="SUPFAM" id="SSF53850">
    <property type="entry name" value="Periplasmic binding protein-like II"/>
    <property type="match status" value="1"/>
</dbReference>